<gene>
    <name evidence="2" type="ORF">O1Q84_26215</name>
</gene>
<evidence type="ECO:0000256" key="1">
    <source>
        <dbReference type="SAM" id="Phobius"/>
    </source>
</evidence>
<feature type="transmembrane region" description="Helical" evidence="1">
    <location>
        <begin position="88"/>
        <end position="109"/>
    </location>
</feature>
<geneLocation type="plasmid" evidence="2 3">
    <name>pHLA</name>
</geneLocation>
<dbReference type="AlphaFoldDB" id="A0AA47JMJ7"/>
<reference evidence="2" key="1">
    <citation type="submission" date="2022-12" db="EMBL/GenBank/DDBJ databases">
        <title>Vibrio parahaemolyticus become highly virulent by producing novel Tc toxins.</title>
        <authorList>
            <person name="Yang F."/>
            <person name="You Y."/>
            <person name="Lai Q."/>
            <person name="Xu L."/>
            <person name="Li F."/>
        </authorList>
    </citation>
    <scope>NUCLEOTIDE SEQUENCE</scope>
    <source>
        <strain evidence="2">Vp-HL-202005</strain>
        <plasmid evidence="2">pHLA</plasmid>
    </source>
</reference>
<sequence length="143" mass="16078">MSHKTRLRLAGIFVLLFGIICWGYPSYVVYRDYLELLNKADTVQLSVLTLWVPIGLLGALGCIFFMAPKAMLCGKKINEVYSQSAMQLANKICVYFALAGVAFAAGWTYHSIDLLQKYGYVYSRDLTNITPTGIHLKYVRATH</sequence>
<keyword evidence="1" id="KW-1133">Transmembrane helix</keyword>
<dbReference type="EMBL" id="CP114196">
    <property type="protein sequence ID" value="WAT93616.1"/>
    <property type="molecule type" value="Genomic_DNA"/>
</dbReference>
<evidence type="ECO:0000313" key="3">
    <source>
        <dbReference type="Proteomes" id="UP001156560"/>
    </source>
</evidence>
<dbReference type="Proteomes" id="UP001156560">
    <property type="component" value="Plasmid pHLA"/>
</dbReference>
<accession>A0AA47JMJ7</accession>
<keyword evidence="2" id="KW-0614">Plasmid</keyword>
<dbReference type="RefSeq" id="WP_025633982.1">
    <property type="nucleotide sequence ID" value="NZ_CP114196.1"/>
</dbReference>
<keyword evidence="1" id="KW-0812">Transmembrane</keyword>
<feature type="transmembrane region" description="Helical" evidence="1">
    <location>
        <begin position="7"/>
        <end position="25"/>
    </location>
</feature>
<organism evidence="2 3">
    <name type="scientific">Vibrio parahaemolyticus</name>
    <dbReference type="NCBI Taxonomy" id="670"/>
    <lineage>
        <taxon>Bacteria</taxon>
        <taxon>Pseudomonadati</taxon>
        <taxon>Pseudomonadota</taxon>
        <taxon>Gammaproteobacteria</taxon>
        <taxon>Vibrionales</taxon>
        <taxon>Vibrionaceae</taxon>
        <taxon>Vibrio</taxon>
    </lineage>
</organism>
<protein>
    <submittedName>
        <fullName evidence="2">Uncharacterized protein</fullName>
    </submittedName>
</protein>
<feature type="transmembrane region" description="Helical" evidence="1">
    <location>
        <begin position="45"/>
        <end position="67"/>
    </location>
</feature>
<keyword evidence="1" id="KW-0472">Membrane</keyword>
<evidence type="ECO:0000313" key="2">
    <source>
        <dbReference type="EMBL" id="WAT93616.1"/>
    </source>
</evidence>
<name>A0AA47JMJ7_VIBPH</name>
<proteinExistence type="predicted"/>